<comment type="caution">
    <text evidence="1">The sequence shown here is derived from an EMBL/GenBank/DDBJ whole genome shotgun (WGS) entry which is preliminary data.</text>
</comment>
<dbReference type="AlphaFoldDB" id="A0A4U0Q6N5"/>
<dbReference type="Proteomes" id="UP000306223">
    <property type="component" value="Unassembled WGS sequence"/>
</dbReference>
<accession>A0A4U0Q6N5</accession>
<evidence type="ECO:0000313" key="2">
    <source>
        <dbReference type="Proteomes" id="UP000306223"/>
    </source>
</evidence>
<organism evidence="1 2">
    <name type="scientific">Paracoccus hibiscisoli</name>
    <dbReference type="NCBI Taxonomy" id="2023261"/>
    <lineage>
        <taxon>Bacteria</taxon>
        <taxon>Pseudomonadati</taxon>
        <taxon>Pseudomonadota</taxon>
        <taxon>Alphaproteobacteria</taxon>
        <taxon>Rhodobacterales</taxon>
        <taxon>Paracoccaceae</taxon>
        <taxon>Paracoccus</taxon>
    </lineage>
</organism>
<reference evidence="1 2" key="1">
    <citation type="submission" date="2019-04" db="EMBL/GenBank/DDBJ databases">
        <authorList>
            <person name="Li J."/>
        </authorList>
    </citation>
    <scope>NUCLEOTIDE SEQUENCE [LARGE SCALE GENOMIC DNA]</scope>
    <source>
        <strain evidence="1 2">CCTCC AB2016182</strain>
    </source>
</reference>
<name>A0A4U0Q6N5_9RHOB</name>
<keyword evidence="2" id="KW-1185">Reference proteome</keyword>
<dbReference type="OrthoDB" id="7775962at2"/>
<dbReference type="EMBL" id="SUNH01000079">
    <property type="protein sequence ID" value="TJZ76871.1"/>
    <property type="molecule type" value="Genomic_DNA"/>
</dbReference>
<sequence length="85" mass="9935">MSVCWTRKRTFEPDQGDWFVLINEVIVGRVMRDDQQTSRANRDQWSRSVINMLARNGLVAEALEKVRELATDDWGHNPHGWPVNQ</sequence>
<dbReference type="RefSeq" id="WP_136858411.1">
    <property type="nucleotide sequence ID" value="NZ_SUNH01000079.1"/>
</dbReference>
<gene>
    <name evidence="1" type="ORF">FA740_19300</name>
</gene>
<proteinExistence type="predicted"/>
<evidence type="ECO:0000313" key="1">
    <source>
        <dbReference type="EMBL" id="TJZ76871.1"/>
    </source>
</evidence>
<protein>
    <submittedName>
        <fullName evidence="1">Uncharacterized protein</fullName>
    </submittedName>
</protein>